<keyword evidence="1" id="KW-0540">Nuclease</keyword>
<organism evidence="9 10">
    <name type="scientific">Podospora appendiculata</name>
    <dbReference type="NCBI Taxonomy" id="314037"/>
    <lineage>
        <taxon>Eukaryota</taxon>
        <taxon>Fungi</taxon>
        <taxon>Dikarya</taxon>
        <taxon>Ascomycota</taxon>
        <taxon>Pezizomycotina</taxon>
        <taxon>Sordariomycetes</taxon>
        <taxon>Sordariomycetidae</taxon>
        <taxon>Sordariales</taxon>
        <taxon>Podosporaceae</taxon>
        <taxon>Podospora</taxon>
    </lineage>
</organism>
<protein>
    <submittedName>
        <fullName evidence="9">Ribonuclease III domain-containing protein</fullName>
    </submittedName>
</protein>
<dbReference type="InterPro" id="IPR014720">
    <property type="entry name" value="dsRBD_dom"/>
</dbReference>
<accession>A0AAE0X3W0</accession>
<evidence type="ECO:0000256" key="3">
    <source>
        <dbReference type="ARBA" id="ARBA00022801"/>
    </source>
</evidence>
<dbReference type="Pfam" id="PF00035">
    <property type="entry name" value="dsrm"/>
    <property type="match status" value="1"/>
</dbReference>
<gene>
    <name evidence="9" type="ORF">B0T22DRAFT_469363</name>
</gene>
<evidence type="ECO:0000259" key="7">
    <source>
        <dbReference type="PROSITE" id="PS50137"/>
    </source>
</evidence>
<keyword evidence="2" id="KW-0255">Endonuclease</keyword>
<dbReference type="SUPFAM" id="SSF54768">
    <property type="entry name" value="dsRNA-binding domain-like"/>
    <property type="match status" value="1"/>
</dbReference>
<keyword evidence="4 5" id="KW-0694">RNA-binding</keyword>
<dbReference type="PANTHER" id="PTHR11207:SF0">
    <property type="entry name" value="RIBONUCLEASE 3"/>
    <property type="match status" value="1"/>
</dbReference>
<name>A0AAE0X3W0_9PEZI</name>
<evidence type="ECO:0000256" key="5">
    <source>
        <dbReference type="PROSITE-ProRule" id="PRU00266"/>
    </source>
</evidence>
<feature type="region of interest" description="Disordered" evidence="6">
    <location>
        <begin position="37"/>
        <end position="63"/>
    </location>
</feature>
<dbReference type="SMART" id="SM00535">
    <property type="entry name" value="RIBOc"/>
    <property type="match status" value="1"/>
</dbReference>
<proteinExistence type="predicted"/>
<evidence type="ECO:0000259" key="8">
    <source>
        <dbReference type="PROSITE" id="PS50142"/>
    </source>
</evidence>
<dbReference type="PANTHER" id="PTHR11207">
    <property type="entry name" value="RIBONUCLEASE III"/>
    <property type="match status" value="1"/>
</dbReference>
<keyword evidence="3" id="KW-0378">Hydrolase</keyword>
<dbReference type="CDD" id="cd00593">
    <property type="entry name" value="RIBOc"/>
    <property type="match status" value="1"/>
</dbReference>
<dbReference type="GO" id="GO:0004525">
    <property type="term" value="F:ribonuclease III activity"/>
    <property type="evidence" value="ECO:0007669"/>
    <property type="project" value="InterPro"/>
</dbReference>
<dbReference type="SUPFAM" id="SSF69065">
    <property type="entry name" value="RNase III domain-like"/>
    <property type="match status" value="1"/>
</dbReference>
<dbReference type="Proteomes" id="UP001270362">
    <property type="component" value="Unassembled WGS sequence"/>
</dbReference>
<comment type="caution">
    <text evidence="9">The sequence shown here is derived from an EMBL/GenBank/DDBJ whole genome shotgun (WGS) entry which is preliminary data.</text>
</comment>
<dbReference type="Gene3D" id="1.10.1520.10">
    <property type="entry name" value="Ribonuclease III domain"/>
    <property type="match status" value="1"/>
</dbReference>
<dbReference type="Pfam" id="PF00636">
    <property type="entry name" value="Ribonuclease_3"/>
    <property type="match status" value="1"/>
</dbReference>
<dbReference type="GO" id="GO:0006364">
    <property type="term" value="P:rRNA processing"/>
    <property type="evidence" value="ECO:0007669"/>
    <property type="project" value="TreeGrafter"/>
</dbReference>
<dbReference type="EMBL" id="JAULSO010000004">
    <property type="protein sequence ID" value="KAK3683993.1"/>
    <property type="molecule type" value="Genomic_DNA"/>
</dbReference>
<evidence type="ECO:0000256" key="6">
    <source>
        <dbReference type="SAM" id="MobiDB-lite"/>
    </source>
</evidence>
<dbReference type="PROSITE" id="PS50142">
    <property type="entry name" value="RNASE_3_2"/>
    <property type="match status" value="1"/>
</dbReference>
<dbReference type="PROSITE" id="PS50137">
    <property type="entry name" value="DS_RBD"/>
    <property type="match status" value="1"/>
</dbReference>
<reference evidence="9" key="1">
    <citation type="journal article" date="2023" name="Mol. Phylogenet. Evol.">
        <title>Genome-scale phylogeny and comparative genomics of the fungal order Sordariales.</title>
        <authorList>
            <person name="Hensen N."/>
            <person name="Bonometti L."/>
            <person name="Westerberg I."/>
            <person name="Brannstrom I.O."/>
            <person name="Guillou S."/>
            <person name="Cros-Aarteil S."/>
            <person name="Calhoun S."/>
            <person name="Haridas S."/>
            <person name="Kuo A."/>
            <person name="Mondo S."/>
            <person name="Pangilinan J."/>
            <person name="Riley R."/>
            <person name="LaButti K."/>
            <person name="Andreopoulos B."/>
            <person name="Lipzen A."/>
            <person name="Chen C."/>
            <person name="Yan M."/>
            <person name="Daum C."/>
            <person name="Ng V."/>
            <person name="Clum A."/>
            <person name="Steindorff A."/>
            <person name="Ohm R.A."/>
            <person name="Martin F."/>
            <person name="Silar P."/>
            <person name="Natvig D.O."/>
            <person name="Lalanne C."/>
            <person name="Gautier V."/>
            <person name="Ament-Velasquez S.L."/>
            <person name="Kruys A."/>
            <person name="Hutchinson M.I."/>
            <person name="Powell A.J."/>
            <person name="Barry K."/>
            <person name="Miller A.N."/>
            <person name="Grigoriev I.V."/>
            <person name="Debuchy R."/>
            <person name="Gladieux P."/>
            <person name="Hiltunen Thoren M."/>
            <person name="Johannesson H."/>
        </authorList>
    </citation>
    <scope>NUCLEOTIDE SEQUENCE</scope>
    <source>
        <strain evidence="9">CBS 314.62</strain>
    </source>
</reference>
<dbReference type="GO" id="GO:0006369">
    <property type="term" value="P:termination of RNA polymerase II transcription"/>
    <property type="evidence" value="ECO:0007669"/>
    <property type="project" value="TreeGrafter"/>
</dbReference>
<dbReference type="GO" id="GO:0005654">
    <property type="term" value="C:nucleoplasm"/>
    <property type="evidence" value="ECO:0007669"/>
    <property type="project" value="TreeGrafter"/>
</dbReference>
<keyword evidence="10" id="KW-1185">Reference proteome</keyword>
<feature type="region of interest" description="Disordered" evidence="6">
    <location>
        <begin position="130"/>
        <end position="160"/>
    </location>
</feature>
<evidence type="ECO:0000313" key="9">
    <source>
        <dbReference type="EMBL" id="KAK3683993.1"/>
    </source>
</evidence>
<dbReference type="GO" id="GO:0003723">
    <property type="term" value="F:RNA binding"/>
    <property type="evidence" value="ECO:0007669"/>
    <property type="project" value="UniProtKB-UniRule"/>
</dbReference>
<dbReference type="SMART" id="SM00358">
    <property type="entry name" value="DSRM"/>
    <property type="match status" value="1"/>
</dbReference>
<evidence type="ECO:0000256" key="4">
    <source>
        <dbReference type="ARBA" id="ARBA00022884"/>
    </source>
</evidence>
<feature type="compositionally biased region" description="Basic and acidic residues" evidence="6">
    <location>
        <begin position="140"/>
        <end position="155"/>
    </location>
</feature>
<dbReference type="AlphaFoldDB" id="A0AAE0X3W0"/>
<evidence type="ECO:0000256" key="2">
    <source>
        <dbReference type="ARBA" id="ARBA00022759"/>
    </source>
</evidence>
<feature type="domain" description="RNase III" evidence="8">
    <location>
        <begin position="161"/>
        <end position="305"/>
    </location>
</feature>
<dbReference type="GO" id="GO:0034475">
    <property type="term" value="P:U4 snRNA 3'-end processing"/>
    <property type="evidence" value="ECO:0007669"/>
    <property type="project" value="TreeGrafter"/>
</dbReference>
<reference evidence="9" key="2">
    <citation type="submission" date="2023-06" db="EMBL/GenBank/DDBJ databases">
        <authorList>
            <consortium name="Lawrence Berkeley National Laboratory"/>
            <person name="Haridas S."/>
            <person name="Hensen N."/>
            <person name="Bonometti L."/>
            <person name="Westerberg I."/>
            <person name="Brannstrom I.O."/>
            <person name="Guillou S."/>
            <person name="Cros-Aarteil S."/>
            <person name="Calhoun S."/>
            <person name="Kuo A."/>
            <person name="Mondo S."/>
            <person name="Pangilinan J."/>
            <person name="Riley R."/>
            <person name="Labutti K."/>
            <person name="Andreopoulos B."/>
            <person name="Lipzen A."/>
            <person name="Chen C."/>
            <person name="Yanf M."/>
            <person name="Daum C."/>
            <person name="Ng V."/>
            <person name="Clum A."/>
            <person name="Steindorff A."/>
            <person name="Ohm R."/>
            <person name="Martin F."/>
            <person name="Silar P."/>
            <person name="Natvig D."/>
            <person name="Lalanne C."/>
            <person name="Gautier V."/>
            <person name="Ament-Velasquez S.L."/>
            <person name="Kruys A."/>
            <person name="Hutchinson M.I."/>
            <person name="Powell A.J."/>
            <person name="Barry K."/>
            <person name="Miller A.N."/>
            <person name="Grigoriev I.V."/>
            <person name="Debuchy R."/>
            <person name="Gladieux P."/>
            <person name="Thoren M.H."/>
            <person name="Johannesson H."/>
        </authorList>
    </citation>
    <scope>NUCLEOTIDE SEQUENCE</scope>
    <source>
        <strain evidence="9">CBS 314.62</strain>
    </source>
</reference>
<evidence type="ECO:0000256" key="1">
    <source>
        <dbReference type="ARBA" id="ARBA00022722"/>
    </source>
</evidence>
<sequence length="443" mass="48515">MVQYNPSAFPSRISILTSTPDNKLDPKIRLPNVMSKRVRSSDVANGSVEAVEPSPKRSRPTAAENKNDALALLLENADGLIDCLQRLKAEKSKRDDQGKSFKIRNVEEATKADLSSLSAKLAPALQLLGSEGGESGEAAKQTRAEEPTGTKEEPSLRIPPYSSVTKWTSATISKTYPSLPAVLDPALEKAALTHSGKTGRPGELDYERLEWIGDVYLELIATLFVYQTFPNLPPGKSSQYRELLVRNITLSEFSLHYGLDKRANFPEEFGLGGRVGGTTVSGTKRIKALGDIFEAYVGAIILSDDKDGIRRASDWLKVLWGSTLARQIREYESRHDTTISPKTALEQAIGVKGIKIEYRDLPDKGKKERDTNLPLFTVGCFLNGWGETDKQLGYGSATGKKDAGQKAAQMALDNKKLIKKYAEKKKLFDAARATQAAQAEKAV</sequence>
<dbReference type="InterPro" id="IPR036389">
    <property type="entry name" value="RNase_III_sf"/>
</dbReference>
<evidence type="ECO:0000313" key="10">
    <source>
        <dbReference type="Proteomes" id="UP001270362"/>
    </source>
</evidence>
<dbReference type="Gene3D" id="3.30.160.20">
    <property type="match status" value="1"/>
</dbReference>
<dbReference type="InterPro" id="IPR000999">
    <property type="entry name" value="RNase_III_dom"/>
</dbReference>
<feature type="domain" description="DRBM" evidence="7">
    <location>
        <begin position="340"/>
        <end position="417"/>
    </location>
</feature>